<keyword evidence="4" id="KW-1185">Reference proteome</keyword>
<evidence type="ECO:0000313" key="4">
    <source>
        <dbReference type="Proteomes" id="UP001201549"/>
    </source>
</evidence>
<organism evidence="3 4">
    <name type="scientific">Shewanella electrica</name>
    <dbReference type="NCBI Taxonomy" id="515560"/>
    <lineage>
        <taxon>Bacteria</taxon>
        <taxon>Pseudomonadati</taxon>
        <taxon>Pseudomonadota</taxon>
        <taxon>Gammaproteobacteria</taxon>
        <taxon>Alteromonadales</taxon>
        <taxon>Shewanellaceae</taxon>
        <taxon>Shewanella</taxon>
    </lineage>
</organism>
<evidence type="ECO:0000256" key="2">
    <source>
        <dbReference type="ARBA" id="ARBA00023231"/>
    </source>
</evidence>
<gene>
    <name evidence="3" type="ORF">L9G74_05740</name>
</gene>
<dbReference type="RefSeq" id="WP_238895345.1">
    <property type="nucleotide sequence ID" value="NZ_JAKOGG010000003.1"/>
</dbReference>
<proteinExistence type="inferred from homology"/>
<sequence length="162" mass="18246">MDEVRFAPGAEVRVVRNVRNDGSFFGIDKGELIVEEGSIGVVRKHGWFLQEQIIYDVFFPDTGRLVGLRDVEVIDAALPFTPCRFHLLDYACLTLSLVSQGELLARKGDRVQVTWIDRSLDSGELQFTVSIGDTEVTVPDRALEDVPPEQEGNRWRRKSAVI</sequence>
<comment type="similarity">
    <text evidence="1">Belongs to the NifZ family.</text>
</comment>
<evidence type="ECO:0000313" key="3">
    <source>
        <dbReference type="EMBL" id="MCS4555935.1"/>
    </source>
</evidence>
<dbReference type="Pfam" id="PF04319">
    <property type="entry name" value="NifZ"/>
    <property type="match status" value="1"/>
</dbReference>
<dbReference type="Proteomes" id="UP001201549">
    <property type="component" value="Unassembled WGS sequence"/>
</dbReference>
<dbReference type="InterPro" id="IPR007415">
    <property type="entry name" value="Nitrogenase_MoFe_mat_NifZ"/>
</dbReference>
<accession>A0ABT2FHX9</accession>
<keyword evidence="2" id="KW-0535">Nitrogen fixation</keyword>
<name>A0ABT2FHX9_9GAMM</name>
<evidence type="ECO:0000256" key="1">
    <source>
        <dbReference type="ARBA" id="ARBA00008027"/>
    </source>
</evidence>
<reference evidence="3 4" key="1">
    <citation type="submission" date="2022-02" db="EMBL/GenBank/DDBJ databases">
        <authorList>
            <person name="Zhuang L."/>
        </authorList>
    </citation>
    <scope>NUCLEOTIDE SEQUENCE [LARGE SCALE GENOMIC DNA]</scope>
    <source>
        <strain evidence="3 4">C32</strain>
    </source>
</reference>
<reference evidence="4" key="2">
    <citation type="submission" date="2023-07" db="EMBL/GenBank/DDBJ databases">
        <title>Shewanella mangrovi sp. nov., an acetaldehyde- degrading bacterium isolated from mangrove sediment.</title>
        <authorList>
            <person name="Liu Y."/>
        </authorList>
    </citation>
    <scope>NUCLEOTIDE SEQUENCE [LARGE SCALE GENOMIC DNA]</scope>
    <source>
        <strain evidence="4">C32</strain>
    </source>
</reference>
<comment type="caution">
    <text evidence="3">The sequence shown here is derived from an EMBL/GenBank/DDBJ whole genome shotgun (WGS) entry which is preliminary data.</text>
</comment>
<dbReference type="EMBL" id="JAKOGG010000003">
    <property type="protein sequence ID" value="MCS4555935.1"/>
    <property type="molecule type" value="Genomic_DNA"/>
</dbReference>
<protein>
    <submittedName>
        <fullName evidence="3">Nitrogen fixation protein NifZ</fullName>
    </submittedName>
</protein>